<dbReference type="InterPro" id="IPR001173">
    <property type="entry name" value="Glyco_trans_2-like"/>
</dbReference>
<dbReference type="Pfam" id="PF00535">
    <property type="entry name" value="Glycos_transf_2"/>
    <property type="match status" value="1"/>
</dbReference>
<dbReference type="Gene3D" id="3.90.550.10">
    <property type="entry name" value="Spore Coat Polysaccharide Biosynthesis Protein SpsA, Chain A"/>
    <property type="match status" value="1"/>
</dbReference>
<gene>
    <name evidence="2" type="ORF">KM92DES2_10262</name>
</gene>
<protein>
    <submittedName>
        <fullName evidence="2">Putative glycosyltransferase</fullName>
    </submittedName>
</protein>
<organism evidence="2">
    <name type="scientific">uncultured Desulfovibrio sp</name>
    <dbReference type="NCBI Taxonomy" id="167968"/>
    <lineage>
        <taxon>Bacteria</taxon>
        <taxon>Pseudomonadati</taxon>
        <taxon>Thermodesulfobacteriota</taxon>
        <taxon>Desulfovibrionia</taxon>
        <taxon>Desulfovibrionales</taxon>
        <taxon>Desulfovibrionaceae</taxon>
        <taxon>Desulfovibrio</taxon>
        <taxon>environmental samples</taxon>
    </lineage>
</organism>
<dbReference type="CDD" id="cd00761">
    <property type="entry name" value="Glyco_tranf_GTA_type"/>
    <property type="match status" value="1"/>
</dbReference>
<dbReference type="GO" id="GO:0016740">
    <property type="term" value="F:transferase activity"/>
    <property type="evidence" value="ECO:0007669"/>
    <property type="project" value="UniProtKB-KW"/>
</dbReference>
<dbReference type="InterPro" id="IPR029044">
    <property type="entry name" value="Nucleotide-diphossugar_trans"/>
</dbReference>
<dbReference type="RefSeq" id="WP_296934945.1">
    <property type="nucleotide sequence ID" value="NZ_LT598928.1"/>
</dbReference>
<dbReference type="EMBL" id="FLUP01000001">
    <property type="protein sequence ID" value="SBV92392.1"/>
    <property type="molecule type" value="Genomic_DNA"/>
</dbReference>
<dbReference type="AlphaFoldDB" id="A0A212IYX2"/>
<dbReference type="PANTHER" id="PTHR43685">
    <property type="entry name" value="GLYCOSYLTRANSFERASE"/>
    <property type="match status" value="1"/>
</dbReference>
<keyword evidence="2" id="KW-0808">Transferase</keyword>
<accession>A0A212IYX2</accession>
<sequence>MLFSADSHSTPHFSLLVTTRNRRGPFIRLLESLVVQKYPYFTVLLGDQNPPQFLADILQHYSTKLDIDYRLITPKGLSAARNQLLPHVKGDIVALTDDDCHYSPDTLLKVANFFSTSHHSSGCIGSFTQKLPAPSPVRETRFSVFRKAPSWLIFLRRTVVEQVGEFDESLGTGASTPYQSGEETDYLLRALSMGFNIYRRKDIVVFHDPWQDGPESDKKLWGYSQGRMELLRKHNFSLTFKLLNVLYPLTRMVLSSDLSREYYWKVFRGRLYGLMQRNDHCR</sequence>
<reference evidence="2" key="1">
    <citation type="submission" date="2016-04" db="EMBL/GenBank/DDBJ databases">
        <authorList>
            <person name="Evans L.H."/>
            <person name="Alamgir A."/>
            <person name="Owens N."/>
            <person name="Weber N.D."/>
            <person name="Virtaneva K."/>
            <person name="Barbian K."/>
            <person name="Babar A."/>
            <person name="Rosenke K."/>
        </authorList>
    </citation>
    <scope>NUCLEOTIDE SEQUENCE</scope>
    <source>
        <strain evidence="2">92-2</strain>
    </source>
</reference>
<evidence type="ECO:0000313" key="2">
    <source>
        <dbReference type="EMBL" id="SBV92392.1"/>
    </source>
</evidence>
<dbReference type="PANTHER" id="PTHR43685:SF2">
    <property type="entry name" value="GLYCOSYLTRANSFERASE 2-LIKE DOMAIN-CONTAINING PROTEIN"/>
    <property type="match status" value="1"/>
</dbReference>
<name>A0A212IYX2_9BACT</name>
<evidence type="ECO:0000259" key="1">
    <source>
        <dbReference type="Pfam" id="PF00535"/>
    </source>
</evidence>
<dbReference type="InterPro" id="IPR050834">
    <property type="entry name" value="Glycosyltransf_2"/>
</dbReference>
<dbReference type="SUPFAM" id="SSF53448">
    <property type="entry name" value="Nucleotide-diphospho-sugar transferases"/>
    <property type="match status" value="1"/>
</dbReference>
<feature type="domain" description="Glycosyltransferase 2-like" evidence="1">
    <location>
        <begin position="14"/>
        <end position="122"/>
    </location>
</feature>
<proteinExistence type="predicted"/>